<reference evidence="2 3" key="1">
    <citation type="submission" date="2023-03" db="EMBL/GenBank/DDBJ databases">
        <title>Genome sequence of Lichtheimia ornata CBS 291.66.</title>
        <authorList>
            <person name="Mohabir J.T."/>
            <person name="Shea T.P."/>
            <person name="Kurbessoian T."/>
            <person name="Berby B."/>
            <person name="Fontaine J."/>
            <person name="Livny J."/>
            <person name="Gnirke A."/>
            <person name="Stajich J.E."/>
            <person name="Cuomo C.A."/>
        </authorList>
    </citation>
    <scope>NUCLEOTIDE SEQUENCE [LARGE SCALE GENOMIC DNA]</scope>
    <source>
        <strain evidence="2">CBS 291.66</strain>
    </source>
</reference>
<name>A0AAD7XXN1_9FUNG</name>
<accession>A0AAD7XXN1</accession>
<comment type="caution">
    <text evidence="2">The sequence shown here is derived from an EMBL/GenBank/DDBJ whole genome shotgun (WGS) entry which is preliminary data.</text>
</comment>
<organism evidence="2 3">
    <name type="scientific">Lichtheimia ornata</name>
    <dbReference type="NCBI Taxonomy" id="688661"/>
    <lineage>
        <taxon>Eukaryota</taxon>
        <taxon>Fungi</taxon>
        <taxon>Fungi incertae sedis</taxon>
        <taxon>Mucoromycota</taxon>
        <taxon>Mucoromycotina</taxon>
        <taxon>Mucoromycetes</taxon>
        <taxon>Mucorales</taxon>
        <taxon>Lichtheimiaceae</taxon>
        <taxon>Lichtheimia</taxon>
    </lineage>
</organism>
<protein>
    <submittedName>
        <fullName evidence="2">Uncharacterized protein</fullName>
    </submittedName>
</protein>
<evidence type="ECO:0000313" key="2">
    <source>
        <dbReference type="EMBL" id="KAJ8656753.1"/>
    </source>
</evidence>
<dbReference type="GeneID" id="83215008"/>
<feature type="region of interest" description="Disordered" evidence="1">
    <location>
        <begin position="23"/>
        <end position="56"/>
    </location>
</feature>
<dbReference type="EMBL" id="JARTCD010000037">
    <property type="protein sequence ID" value="KAJ8656753.1"/>
    <property type="molecule type" value="Genomic_DNA"/>
</dbReference>
<dbReference type="AlphaFoldDB" id="A0AAD7XXN1"/>
<sequence>MFDQNQVLVAAAIVFLGLSIPEPKETNQSRSAKHSTEEAASKKKNGYHCNSNDHKDNVTSFLVSDAYCWSAI</sequence>
<keyword evidence="3" id="KW-1185">Reference proteome</keyword>
<dbReference type="Proteomes" id="UP001234581">
    <property type="component" value="Unassembled WGS sequence"/>
</dbReference>
<evidence type="ECO:0000256" key="1">
    <source>
        <dbReference type="SAM" id="MobiDB-lite"/>
    </source>
</evidence>
<evidence type="ECO:0000313" key="3">
    <source>
        <dbReference type="Proteomes" id="UP001234581"/>
    </source>
</evidence>
<proteinExistence type="predicted"/>
<dbReference type="RefSeq" id="XP_058341666.1">
    <property type="nucleotide sequence ID" value="XM_058487615.1"/>
</dbReference>
<gene>
    <name evidence="2" type="ORF">O0I10_007600</name>
</gene>